<organism evidence="2 3">
    <name type="scientific">Bacillus sonorensis L12</name>
    <dbReference type="NCBI Taxonomy" id="1274524"/>
    <lineage>
        <taxon>Bacteria</taxon>
        <taxon>Bacillati</taxon>
        <taxon>Bacillota</taxon>
        <taxon>Bacilli</taxon>
        <taxon>Bacillales</taxon>
        <taxon>Bacillaceae</taxon>
        <taxon>Bacillus</taxon>
    </lineage>
</organism>
<proteinExistence type="predicted"/>
<dbReference type="GeneID" id="92851731"/>
<dbReference type="EMBL" id="AOFM01000005">
    <property type="protein sequence ID" value="EME75376.1"/>
    <property type="molecule type" value="Genomic_DNA"/>
</dbReference>
<dbReference type="PATRIC" id="fig|1274524.3.peg.1312"/>
<keyword evidence="1" id="KW-0732">Signal</keyword>
<dbReference type="Proteomes" id="UP000011907">
    <property type="component" value="Unassembled WGS sequence"/>
</dbReference>
<accession>M5P5U8</accession>
<dbReference type="STRING" id="1274524.BSONL12_06048"/>
<gene>
    <name evidence="2" type="ORF">BSONL12_06048</name>
</gene>
<feature type="chain" id="PRO_5039703703" evidence="1">
    <location>
        <begin position="27"/>
        <end position="145"/>
    </location>
</feature>
<evidence type="ECO:0000313" key="2">
    <source>
        <dbReference type="EMBL" id="EME75376.1"/>
    </source>
</evidence>
<reference evidence="2 3" key="1">
    <citation type="journal article" date="2013" name="Genome Announc.">
        <title>Draft Whole-Genome Sequence of Bacillus sonorensis Strain L12, a Source of Nonribosomal Lipopeptides.</title>
        <authorList>
            <person name="Adimpong D.B."/>
            <person name="Sorensen K.I."/>
            <person name="Nielsen D.S."/>
            <person name="Thorsen L."/>
            <person name="Rasmussen T.B."/>
            <person name="Derkx P.M."/>
            <person name="Jespersen L."/>
        </authorList>
    </citation>
    <scope>NUCLEOTIDE SEQUENCE [LARGE SCALE GENOMIC DNA]</scope>
    <source>
        <strain evidence="2 3">L12</strain>
    </source>
</reference>
<comment type="caution">
    <text evidence="2">The sequence shown here is derived from an EMBL/GenBank/DDBJ whole genome shotgun (WGS) entry which is preliminary data.</text>
</comment>
<protein>
    <submittedName>
        <fullName evidence="2">Phage protein</fullName>
    </submittedName>
</protein>
<sequence length="145" mass="16273">MKKLIKTIVMLSLLISGTLLFSQSAAAVWSPWQTEVFGHTARIFTDDTNYYSGAKTVDWRAEKKGSGTLYYTAGVYKKRSNGGLIDTNLVQRGSFKHSTPLKSFGVSQLRKRTGKGAYVIQLDCYTDAKKNNYIGTFESKTFYIK</sequence>
<feature type="signal peptide" evidence="1">
    <location>
        <begin position="1"/>
        <end position="26"/>
    </location>
</feature>
<evidence type="ECO:0000256" key="1">
    <source>
        <dbReference type="SAM" id="SignalP"/>
    </source>
</evidence>
<dbReference type="RefSeq" id="WP_006637228.1">
    <property type="nucleotide sequence ID" value="NZ_AOFM01000005.1"/>
</dbReference>
<dbReference type="OrthoDB" id="2935728at2"/>
<dbReference type="eggNOG" id="ENOG502ZG6J">
    <property type="taxonomic scope" value="Bacteria"/>
</dbReference>
<name>M5P5U8_9BACI</name>
<dbReference type="AlphaFoldDB" id="M5P5U8"/>
<evidence type="ECO:0000313" key="3">
    <source>
        <dbReference type="Proteomes" id="UP000011907"/>
    </source>
</evidence>